<dbReference type="Proteomes" id="UP000001826">
    <property type="component" value="Chromosome"/>
</dbReference>
<dbReference type="EnsemblBacteria" id="AAM02580">
    <property type="protein sequence ID" value="AAM02580"/>
    <property type="gene ID" value="MK1367"/>
</dbReference>
<dbReference type="RefSeq" id="WP_011019735.1">
    <property type="nucleotide sequence ID" value="NC_003551.1"/>
</dbReference>
<dbReference type="InterPro" id="IPR004175">
    <property type="entry name" value="RNA_CPDase"/>
</dbReference>
<dbReference type="PATRIC" id="fig|190192.8.peg.1519"/>
<name>Q8TVM2_METKA</name>
<dbReference type="OrthoDB" id="44091at2157"/>
<feature type="short sequence motif" description="HXTX 1" evidence="2">
    <location>
        <begin position="44"/>
        <end position="47"/>
    </location>
</feature>
<dbReference type="NCBIfam" id="TIGR02258">
    <property type="entry name" value="2_5_ligase"/>
    <property type="match status" value="1"/>
</dbReference>
<comment type="catalytic activity">
    <reaction evidence="2">
        <text>a 3'-end 2',3'-cyclophospho-ribonucleotide-RNA + H2O = a 3'-end 2'-phospho-ribonucleotide-RNA + H(+)</text>
        <dbReference type="Rhea" id="RHEA:11828"/>
        <dbReference type="Rhea" id="RHEA-COMP:10464"/>
        <dbReference type="Rhea" id="RHEA-COMP:17353"/>
        <dbReference type="ChEBI" id="CHEBI:15377"/>
        <dbReference type="ChEBI" id="CHEBI:15378"/>
        <dbReference type="ChEBI" id="CHEBI:83064"/>
        <dbReference type="ChEBI" id="CHEBI:173113"/>
        <dbReference type="EC" id="3.1.4.58"/>
    </reaction>
</comment>
<dbReference type="GO" id="GO:0004113">
    <property type="term" value="F:2',3'-cyclic-nucleotide 3'-phosphodiesterase activity"/>
    <property type="evidence" value="ECO:0007669"/>
    <property type="project" value="InterPro"/>
</dbReference>
<evidence type="ECO:0000313" key="4">
    <source>
        <dbReference type="EMBL" id="AAM02580.1"/>
    </source>
</evidence>
<dbReference type="KEGG" id="mka:MK1367"/>
<dbReference type="FunFam" id="3.90.1140.10:FF:000009">
    <property type="entry name" value="RNA 2',3'-cyclic phosphodiesterase"/>
    <property type="match status" value="1"/>
</dbReference>
<dbReference type="InParanoid" id="Q8TVM2"/>
<feature type="active site" description="Proton donor" evidence="2">
    <location>
        <position position="44"/>
    </location>
</feature>
<evidence type="ECO:0000313" key="5">
    <source>
        <dbReference type="Proteomes" id="UP000001826"/>
    </source>
</evidence>
<dbReference type="PANTHER" id="PTHR35561">
    <property type="entry name" value="RNA 2',3'-CYCLIC PHOSPHODIESTERASE"/>
    <property type="match status" value="1"/>
</dbReference>
<keyword evidence="5" id="KW-1185">Reference proteome</keyword>
<dbReference type="SUPFAM" id="SSF55144">
    <property type="entry name" value="LigT-like"/>
    <property type="match status" value="1"/>
</dbReference>
<dbReference type="InterPro" id="IPR009097">
    <property type="entry name" value="Cyclic_Pdiesterase"/>
</dbReference>
<keyword evidence="4" id="KW-0436">Ligase</keyword>
<feature type="active site" description="Proton acceptor" evidence="2">
    <location>
        <position position="131"/>
    </location>
</feature>
<feature type="domain" description="Phosphoesterase HXTX" evidence="3">
    <location>
        <begin position="13"/>
        <end position="95"/>
    </location>
</feature>
<dbReference type="FunCoup" id="Q8TVM2">
    <property type="interactions" value="2"/>
</dbReference>
<dbReference type="Gene3D" id="3.90.1140.10">
    <property type="entry name" value="Cyclic phosphodiesterase"/>
    <property type="match status" value="1"/>
</dbReference>
<dbReference type="Pfam" id="PF02834">
    <property type="entry name" value="LigT_PEase"/>
    <property type="match status" value="2"/>
</dbReference>
<proteinExistence type="inferred from homology"/>
<gene>
    <name evidence="4" type="primary">ligT</name>
    <name evidence="4" type="ordered locus">MK1367</name>
</gene>
<reference evidence="4 5" key="1">
    <citation type="journal article" date="2002" name="Proc. Natl. Acad. Sci. U.S.A.">
        <title>The complete genome of hyperthermophile Methanopyrus kandleri AV19 and monophyly of archaeal methanogens.</title>
        <authorList>
            <person name="Slesarev A.I."/>
            <person name="Mezhevaya K.V."/>
            <person name="Makarova K.S."/>
            <person name="Polushin N.N."/>
            <person name="Shcherbinina O.V."/>
            <person name="Shakhova V.V."/>
            <person name="Belova G.I."/>
            <person name="Aravind L."/>
            <person name="Natale D.A."/>
            <person name="Rogozin I.B."/>
            <person name="Tatusov R.L."/>
            <person name="Wolf Y.I."/>
            <person name="Stetter K.O."/>
            <person name="Malykh A.G."/>
            <person name="Koonin E.V."/>
            <person name="Kozyavkin S.A."/>
        </authorList>
    </citation>
    <scope>NUCLEOTIDE SEQUENCE [LARGE SCALE GENOMIC DNA]</scope>
    <source>
        <strain evidence="5">AV19 / DSM 6324 / JCM 9639 / NBRC 100938</strain>
    </source>
</reference>
<dbReference type="InterPro" id="IPR014051">
    <property type="entry name" value="Phosphoesterase_HXTX"/>
</dbReference>
<dbReference type="PANTHER" id="PTHR35561:SF1">
    <property type="entry name" value="RNA 2',3'-CYCLIC PHOSPHODIESTERASE"/>
    <property type="match status" value="1"/>
</dbReference>
<evidence type="ECO:0000256" key="1">
    <source>
        <dbReference type="ARBA" id="ARBA00022801"/>
    </source>
</evidence>
<feature type="domain" description="Phosphoesterase HXTX" evidence="3">
    <location>
        <begin position="97"/>
        <end position="179"/>
    </location>
</feature>
<dbReference type="STRING" id="190192.MK1367"/>
<dbReference type="HOGENOM" id="CLU_081251_3_4_2"/>
<keyword evidence="1 2" id="KW-0378">Hydrolase</keyword>
<protein>
    <recommendedName>
        <fullName evidence="2">RNA 2',3'-cyclic phosphodiesterase</fullName>
        <shortName evidence="2">RNA 2',3'-CPDase</shortName>
        <ecNumber evidence="2">3.1.4.58</ecNumber>
    </recommendedName>
</protein>
<accession>Q8TVM2</accession>
<evidence type="ECO:0000256" key="2">
    <source>
        <dbReference type="HAMAP-Rule" id="MF_01940"/>
    </source>
</evidence>
<feature type="short sequence motif" description="HXTX 2" evidence="2">
    <location>
        <begin position="131"/>
        <end position="134"/>
    </location>
</feature>
<dbReference type="PaxDb" id="190192-MK1367"/>
<dbReference type="AlphaFoldDB" id="Q8TVM2"/>
<sequence>MSRFRAFISIDIEDEEVVNRIVEVQERLKASGADLKLVEPENVHLTLKFLGDIPESRVTDVVNAMEKAAETVEPFTMRLKGIGVFPNPNYVRVVWIGVQEGSDETKAMAAVLEQELGRMGFRRERKDFVPHVTVARVRSGRNKGRLIEAIRELSNVEVGEVEVDRIRLKKSILRPQGPEYHTVEEVEI</sequence>
<comment type="function">
    <text evidence="2">Hydrolyzes RNA 2',3'-cyclic phosphodiester to an RNA 2'-phosphomonoester.</text>
</comment>
<dbReference type="EMBL" id="AE009439">
    <property type="protein sequence ID" value="AAM02580.1"/>
    <property type="molecule type" value="Genomic_DNA"/>
</dbReference>
<dbReference type="GO" id="GO:0008664">
    <property type="term" value="F:RNA 2',3'-cyclic 3'-phosphodiesterase activity"/>
    <property type="evidence" value="ECO:0007669"/>
    <property type="project" value="UniProtKB-EC"/>
</dbReference>
<dbReference type="EC" id="3.1.4.58" evidence="2"/>
<comment type="similarity">
    <text evidence="2">Belongs to the 2H phosphoesterase superfamily. ThpR family.</text>
</comment>
<evidence type="ECO:0000259" key="3">
    <source>
        <dbReference type="Pfam" id="PF02834"/>
    </source>
</evidence>
<dbReference type="GO" id="GO:0016874">
    <property type="term" value="F:ligase activity"/>
    <property type="evidence" value="ECO:0007669"/>
    <property type="project" value="UniProtKB-KW"/>
</dbReference>
<organism evidence="4 5">
    <name type="scientific">Methanopyrus kandleri (strain AV19 / DSM 6324 / JCM 9639 / NBRC 100938)</name>
    <dbReference type="NCBI Taxonomy" id="190192"/>
    <lineage>
        <taxon>Archaea</taxon>
        <taxon>Methanobacteriati</taxon>
        <taxon>Methanobacteriota</taxon>
        <taxon>Methanomada group</taxon>
        <taxon>Methanopyri</taxon>
        <taxon>Methanopyrales</taxon>
        <taxon>Methanopyraceae</taxon>
        <taxon>Methanopyrus</taxon>
    </lineage>
</organism>
<dbReference type="GeneID" id="1477962"/>
<dbReference type="HAMAP" id="MF_01940">
    <property type="entry name" value="RNA_CPDase"/>
    <property type="match status" value="1"/>
</dbReference>